<dbReference type="AlphaFoldDB" id="A0A4V6KVY8"/>
<dbReference type="EMBL" id="CABEEZ010000161">
    <property type="protein sequence ID" value="VTR59508.1"/>
    <property type="molecule type" value="Genomic_DNA"/>
</dbReference>
<keyword evidence="3" id="KW-0346">Stress response</keyword>
<feature type="signal peptide" evidence="1">
    <location>
        <begin position="1"/>
        <end position="22"/>
    </location>
</feature>
<evidence type="ECO:0000256" key="1">
    <source>
        <dbReference type="SAM" id="SignalP"/>
    </source>
</evidence>
<dbReference type="NCBIfam" id="NF007766">
    <property type="entry name" value="PRK10449.1"/>
    <property type="match status" value="1"/>
</dbReference>
<keyword evidence="1" id="KW-0732">Signal</keyword>
<dbReference type="PROSITE" id="PS51257">
    <property type="entry name" value="PROKAR_LIPOPROTEIN"/>
    <property type="match status" value="1"/>
</dbReference>
<dbReference type="InterPro" id="IPR038670">
    <property type="entry name" value="HslJ-like_sf"/>
</dbReference>
<feature type="domain" description="DUF306" evidence="2">
    <location>
        <begin position="30"/>
        <end position="137"/>
    </location>
</feature>
<dbReference type="Pfam" id="PF03724">
    <property type="entry name" value="META"/>
    <property type="match status" value="1"/>
</dbReference>
<dbReference type="Gene3D" id="2.40.128.270">
    <property type="match status" value="1"/>
</dbReference>
<proteinExistence type="predicted"/>
<dbReference type="PANTHER" id="PTHR35535:SF1">
    <property type="entry name" value="HEAT SHOCK PROTEIN HSLJ"/>
    <property type="match status" value="1"/>
</dbReference>
<feature type="chain" id="PRO_5020223424" evidence="1">
    <location>
        <begin position="23"/>
        <end position="143"/>
    </location>
</feature>
<evidence type="ECO:0000313" key="3">
    <source>
        <dbReference type="EMBL" id="VTR59508.1"/>
    </source>
</evidence>
<evidence type="ECO:0000259" key="2">
    <source>
        <dbReference type="Pfam" id="PF03724"/>
    </source>
</evidence>
<protein>
    <submittedName>
        <fullName evidence="3">Heat shock protein hslJ</fullName>
    </submittedName>
</protein>
<dbReference type="InterPro" id="IPR053147">
    <property type="entry name" value="Hsp_HslJ-like"/>
</dbReference>
<organism evidence="3">
    <name type="scientific">Serratia fonticola</name>
    <dbReference type="NCBI Taxonomy" id="47917"/>
    <lineage>
        <taxon>Bacteria</taxon>
        <taxon>Pseudomonadati</taxon>
        <taxon>Pseudomonadota</taxon>
        <taxon>Gammaproteobacteria</taxon>
        <taxon>Enterobacterales</taxon>
        <taxon>Yersiniaceae</taxon>
        <taxon>Serratia</taxon>
    </lineage>
</organism>
<dbReference type="PANTHER" id="PTHR35535">
    <property type="entry name" value="HEAT SHOCK PROTEIN HSLJ"/>
    <property type="match status" value="1"/>
</dbReference>
<name>A0A4V6KVY8_SERFO</name>
<accession>A0A4V6KVY8</accession>
<reference evidence="3" key="1">
    <citation type="submission" date="2019-05" db="EMBL/GenBank/DDBJ databases">
        <authorList>
            <consortium name="Pathogen Informatics"/>
        </authorList>
    </citation>
    <scope>NUCLEOTIDE SEQUENCE [LARGE SCALE GENOMIC DNA]</scope>
    <source>
        <strain evidence="3">NCTC12965</strain>
    </source>
</reference>
<dbReference type="InterPro" id="IPR005184">
    <property type="entry name" value="DUF306_Meta_HslJ"/>
</dbReference>
<sequence>MKKLIPLAMACALLAGCGSAQTKQQTVVESDLLHHNFVLQSVDGVAVEAKTRQRPSIEFGEKMNISGSMCNRFFGQGQLENGVLTVKNLATTRMMCADPQRNQWDQTIGTLLANGAKVSLNGQQLTLSGSDHQLVYTLKDWVN</sequence>
<gene>
    <name evidence="3" type="primary">hslJ</name>
    <name evidence="3" type="ORF">NCTC12965_08104</name>
</gene>